<evidence type="ECO:0008006" key="3">
    <source>
        <dbReference type="Google" id="ProtNLM"/>
    </source>
</evidence>
<dbReference type="Proteomes" id="UP001222118">
    <property type="component" value="Chromosome"/>
</dbReference>
<organism evidence="1 2">
    <name type="scientific">Devosia rhodophyticola</name>
    <dbReference type="NCBI Taxonomy" id="3026423"/>
    <lineage>
        <taxon>Bacteria</taxon>
        <taxon>Pseudomonadati</taxon>
        <taxon>Pseudomonadota</taxon>
        <taxon>Alphaproteobacteria</taxon>
        <taxon>Hyphomicrobiales</taxon>
        <taxon>Devosiaceae</taxon>
        <taxon>Devosia</taxon>
    </lineage>
</organism>
<evidence type="ECO:0000313" key="2">
    <source>
        <dbReference type="Proteomes" id="UP001222118"/>
    </source>
</evidence>
<accession>A0ABY7YZA8</accession>
<protein>
    <recommendedName>
        <fullName evidence="3">Integrase</fullName>
    </recommendedName>
</protein>
<proteinExistence type="predicted"/>
<evidence type="ECO:0000313" key="1">
    <source>
        <dbReference type="EMBL" id="WDR06671.1"/>
    </source>
</evidence>
<reference evidence="1 2" key="1">
    <citation type="submission" date="2023-02" db="EMBL/GenBank/DDBJ databases">
        <title>Devosia chondri sp. nov., isolated from the phycosphere of marine algae.</title>
        <authorList>
            <person name="Kim J.M."/>
            <person name="Lee J.K."/>
            <person name="Choi B.J."/>
            <person name="Bayburt H."/>
            <person name="Jeon C.O."/>
        </authorList>
    </citation>
    <scope>NUCLEOTIDE SEQUENCE [LARGE SCALE GENOMIC DNA]</scope>
    <source>
        <strain evidence="1 2">G2-5</strain>
    </source>
</reference>
<dbReference type="RefSeq" id="WP_282212184.1">
    <property type="nucleotide sequence ID" value="NZ_CP118247.1"/>
</dbReference>
<keyword evidence="2" id="KW-1185">Reference proteome</keyword>
<name>A0ABY7YZA8_9HYPH</name>
<sequence>MLAQLGERVCKTPEEFKAWSQNLGHNGVLTTLTSYGTVPDHRQADLIRRMALPTPGTDTLDDADVQQLLAALAKKVGHGSVLLS</sequence>
<gene>
    <name evidence="1" type="ORF">PSQ90_04190</name>
</gene>
<dbReference type="EMBL" id="CP118247">
    <property type="protein sequence ID" value="WDR06671.1"/>
    <property type="molecule type" value="Genomic_DNA"/>
</dbReference>